<keyword evidence="4" id="KW-0067">ATP-binding</keyword>
<sequence>MLLLAAPTDVSVPIFAETSCGTRRAETVRALPRCRQRYATVLALGTSCAGRISKRKGCGLCIRKISVTDEPPAVEHPASEPVAKQYLLRARQCPHDRARMQQDFLDFIADKGLQLYAKQEEAIYAVFGNSHLVLSTPTGSGKSLVASAMLFRSIAEGKRAYYTCPVKALVSEKFFSLCHDFGPELIGMATGEVSINSAAPVICCTAEVLANVALRDGRAAELSYAVMDEFHFFDDKGRGYAWEVPLFRLPQVTFLLMSATMGDNHALYANLTAYTGRNVQTITSTDRPVPLDWSYLFETAKDAIDDLVASGRTPVYAVCFTQQDAATLAQSLVCKELAPSEQRKEKLAEQFKHMEFDTPYGDRLRQLLINGIGLHHAGLLPKYRRLVEQMAQAGLLTCICGTDTLGVGVNVPIRSVLFTQLCKYDGEATVLVTPRQFHQIAGRAGRRGYDTKGSVVAVHPAHEVYNKKLQEQIKVAENKKERERLKRRRRSAKNNFVDWDEDTFTKLRTSSPAPLRSRFQLSQGHVLSLLQGAQEHGRDGLAEVHELISLSLCGKKNKEHLAQQVDQYVQALSGAGLIVRQGDALRADSALQRDFLLMEDVSLFLVDVLPLLQWGFAGDNWKLAKAVLSVVEAICEEPIAVVRAQARAKQRKQPRLPCEDVLWPAFENFLKRHPWVSRDALKPKAIALEMFEAQMSFSDFIKKLSPLDKSKRVLQQEGLLLRFLSQVHKTMKHNVPDDFKTDEVLEIEAFLLAAINGTDSSLLREWEALKELESVNFEDEAGVEALASAEQSLTAASASRAFAGNAPETESEFRFLQARARVEAQRFARHLARGRWKEASKSLRQDVDNVWDADSLREHIIAEGRRPFAKDSYSIQIEMDTLEHGLQVFGEILDEESRAALPWLEFEVSAPWPSNSFEALFQLQSLD</sequence>
<dbReference type="InterPro" id="IPR027417">
    <property type="entry name" value="P-loop_NTPase"/>
</dbReference>
<dbReference type="PANTHER" id="PTHR12131:SF1">
    <property type="entry name" value="ATP-DEPENDENT RNA HELICASE SUPV3L1, MITOCHONDRIAL-RELATED"/>
    <property type="match status" value="1"/>
</dbReference>
<evidence type="ECO:0000313" key="8">
    <source>
        <dbReference type="EMBL" id="OLP85498.1"/>
    </source>
</evidence>
<evidence type="ECO:0000256" key="4">
    <source>
        <dbReference type="ARBA" id="ARBA00022840"/>
    </source>
</evidence>
<dbReference type="GO" id="GO:0016787">
    <property type="term" value="F:hydrolase activity"/>
    <property type="evidence" value="ECO:0007669"/>
    <property type="project" value="UniProtKB-KW"/>
</dbReference>
<accession>A0A1Q9CRD8</accession>
<keyword evidence="5" id="KW-0175">Coiled coil</keyword>
<keyword evidence="2" id="KW-0378">Hydrolase</keyword>
<evidence type="ECO:0000259" key="7">
    <source>
        <dbReference type="PROSITE" id="PS51194"/>
    </source>
</evidence>
<dbReference type="InterPro" id="IPR014001">
    <property type="entry name" value="Helicase_ATP-bd"/>
</dbReference>
<keyword evidence="9" id="KW-1185">Reference proteome</keyword>
<dbReference type="AlphaFoldDB" id="A0A1Q9CRD8"/>
<feature type="domain" description="Helicase ATP-binding" evidence="6">
    <location>
        <begin position="123"/>
        <end position="279"/>
    </location>
</feature>
<evidence type="ECO:0000256" key="1">
    <source>
        <dbReference type="ARBA" id="ARBA00022741"/>
    </source>
</evidence>
<evidence type="ECO:0000256" key="2">
    <source>
        <dbReference type="ARBA" id="ARBA00022801"/>
    </source>
</evidence>
<evidence type="ECO:0000256" key="5">
    <source>
        <dbReference type="SAM" id="Coils"/>
    </source>
</evidence>
<dbReference type="GO" id="GO:0003676">
    <property type="term" value="F:nucleic acid binding"/>
    <property type="evidence" value="ECO:0007669"/>
    <property type="project" value="InterPro"/>
</dbReference>
<gene>
    <name evidence="8" type="primary">helY</name>
    <name evidence="8" type="ORF">AK812_SmicGene33527</name>
</gene>
<protein>
    <submittedName>
        <fullName evidence="8">Putative helicase HelY</fullName>
    </submittedName>
</protein>
<dbReference type="SMART" id="SM00487">
    <property type="entry name" value="DEXDc"/>
    <property type="match status" value="1"/>
</dbReference>
<dbReference type="GO" id="GO:0004386">
    <property type="term" value="F:helicase activity"/>
    <property type="evidence" value="ECO:0007669"/>
    <property type="project" value="UniProtKB-KW"/>
</dbReference>
<organism evidence="8 9">
    <name type="scientific">Symbiodinium microadriaticum</name>
    <name type="common">Dinoflagellate</name>
    <name type="synonym">Zooxanthella microadriatica</name>
    <dbReference type="NCBI Taxonomy" id="2951"/>
    <lineage>
        <taxon>Eukaryota</taxon>
        <taxon>Sar</taxon>
        <taxon>Alveolata</taxon>
        <taxon>Dinophyceae</taxon>
        <taxon>Suessiales</taxon>
        <taxon>Symbiodiniaceae</taxon>
        <taxon>Symbiodinium</taxon>
    </lineage>
</organism>
<proteinExistence type="predicted"/>
<keyword evidence="3 8" id="KW-0347">Helicase</keyword>
<dbReference type="InterPro" id="IPR011545">
    <property type="entry name" value="DEAD/DEAH_box_helicase_dom"/>
</dbReference>
<dbReference type="Proteomes" id="UP000186817">
    <property type="component" value="Unassembled WGS sequence"/>
</dbReference>
<evidence type="ECO:0000259" key="6">
    <source>
        <dbReference type="PROSITE" id="PS51192"/>
    </source>
</evidence>
<dbReference type="InterPro" id="IPR050699">
    <property type="entry name" value="RNA-DNA_Helicase"/>
</dbReference>
<reference evidence="8 9" key="1">
    <citation type="submission" date="2016-02" db="EMBL/GenBank/DDBJ databases">
        <title>Genome analysis of coral dinoflagellate symbionts highlights evolutionary adaptations to a symbiotic lifestyle.</title>
        <authorList>
            <person name="Aranda M."/>
            <person name="Li Y."/>
            <person name="Liew Y.J."/>
            <person name="Baumgarten S."/>
            <person name="Simakov O."/>
            <person name="Wilson M."/>
            <person name="Piel J."/>
            <person name="Ashoor H."/>
            <person name="Bougouffa S."/>
            <person name="Bajic V.B."/>
            <person name="Ryu T."/>
            <person name="Ravasi T."/>
            <person name="Bayer T."/>
            <person name="Micklem G."/>
            <person name="Kim H."/>
            <person name="Bhak J."/>
            <person name="Lajeunesse T.C."/>
            <person name="Voolstra C.R."/>
        </authorList>
    </citation>
    <scope>NUCLEOTIDE SEQUENCE [LARGE SCALE GENOMIC DNA]</scope>
    <source>
        <strain evidence="8 9">CCMP2467</strain>
    </source>
</reference>
<dbReference type="SMART" id="SM00490">
    <property type="entry name" value="HELICc"/>
    <property type="match status" value="1"/>
</dbReference>
<dbReference type="GO" id="GO:0005524">
    <property type="term" value="F:ATP binding"/>
    <property type="evidence" value="ECO:0007669"/>
    <property type="project" value="UniProtKB-KW"/>
</dbReference>
<dbReference type="Pfam" id="PF00270">
    <property type="entry name" value="DEAD"/>
    <property type="match status" value="1"/>
</dbReference>
<dbReference type="EMBL" id="LSRX01000974">
    <property type="protein sequence ID" value="OLP85498.1"/>
    <property type="molecule type" value="Genomic_DNA"/>
</dbReference>
<dbReference type="Pfam" id="PF12029">
    <property type="entry name" value="DUF3516"/>
    <property type="match status" value="2"/>
</dbReference>
<evidence type="ECO:0000256" key="3">
    <source>
        <dbReference type="ARBA" id="ARBA00022806"/>
    </source>
</evidence>
<feature type="coiled-coil region" evidence="5">
    <location>
        <begin position="466"/>
        <end position="502"/>
    </location>
</feature>
<dbReference type="InterPro" id="IPR021904">
    <property type="entry name" value="DUF3516"/>
</dbReference>
<dbReference type="PANTHER" id="PTHR12131">
    <property type="entry name" value="ATP-DEPENDENT RNA AND DNA HELICASE"/>
    <property type="match status" value="1"/>
</dbReference>
<dbReference type="OrthoDB" id="415047at2759"/>
<dbReference type="InterPro" id="IPR001650">
    <property type="entry name" value="Helicase_C-like"/>
</dbReference>
<dbReference type="PROSITE" id="PS51194">
    <property type="entry name" value="HELICASE_CTER"/>
    <property type="match status" value="1"/>
</dbReference>
<comment type="caution">
    <text evidence="8">The sequence shown here is derived from an EMBL/GenBank/DDBJ whole genome shotgun (WGS) entry which is preliminary data.</text>
</comment>
<dbReference type="Gene3D" id="3.40.50.300">
    <property type="entry name" value="P-loop containing nucleotide triphosphate hydrolases"/>
    <property type="match status" value="2"/>
</dbReference>
<feature type="domain" description="Helicase C-terminal" evidence="7">
    <location>
        <begin position="299"/>
        <end position="493"/>
    </location>
</feature>
<keyword evidence="1" id="KW-0547">Nucleotide-binding</keyword>
<evidence type="ECO:0000313" key="9">
    <source>
        <dbReference type="Proteomes" id="UP000186817"/>
    </source>
</evidence>
<dbReference type="SUPFAM" id="SSF52540">
    <property type="entry name" value="P-loop containing nucleoside triphosphate hydrolases"/>
    <property type="match status" value="1"/>
</dbReference>
<name>A0A1Q9CRD8_SYMMI</name>
<dbReference type="PROSITE" id="PS51192">
    <property type="entry name" value="HELICASE_ATP_BIND_1"/>
    <property type="match status" value="1"/>
</dbReference>